<keyword evidence="3 7" id="KW-0808">Transferase</keyword>
<evidence type="ECO:0000256" key="6">
    <source>
        <dbReference type="ARBA" id="ARBA00047422"/>
    </source>
</evidence>
<dbReference type="Pfam" id="PF00145">
    <property type="entry name" value="DNA_methylase"/>
    <property type="match status" value="1"/>
</dbReference>
<keyword evidence="2 7" id="KW-0489">Methyltransferase</keyword>
<dbReference type="InterPro" id="IPR050390">
    <property type="entry name" value="C5-Methyltransferase"/>
</dbReference>
<keyword evidence="4 7" id="KW-0949">S-adenosyl-L-methionine</keyword>
<dbReference type="PATRIC" id="fig|882800.3.peg.646"/>
<proteinExistence type="inferred from homology"/>
<organism evidence="8 9">
    <name type="scientific">Methylorubrum extorquens DSM 13060</name>
    <dbReference type="NCBI Taxonomy" id="882800"/>
    <lineage>
        <taxon>Bacteria</taxon>
        <taxon>Pseudomonadati</taxon>
        <taxon>Pseudomonadota</taxon>
        <taxon>Alphaproteobacteria</taxon>
        <taxon>Hyphomicrobiales</taxon>
        <taxon>Methylobacteriaceae</taxon>
        <taxon>Methylorubrum</taxon>
    </lineage>
</organism>
<dbReference type="GO" id="GO:0044027">
    <property type="term" value="P:negative regulation of gene expression via chromosomal CpG island methylation"/>
    <property type="evidence" value="ECO:0007669"/>
    <property type="project" value="TreeGrafter"/>
</dbReference>
<evidence type="ECO:0000256" key="5">
    <source>
        <dbReference type="ARBA" id="ARBA00022747"/>
    </source>
</evidence>
<dbReference type="SUPFAM" id="SSF53335">
    <property type="entry name" value="S-adenosyl-L-methionine-dependent methyltransferases"/>
    <property type="match status" value="1"/>
</dbReference>
<comment type="catalytic activity">
    <reaction evidence="6">
        <text>a 2'-deoxycytidine in DNA + S-adenosyl-L-methionine = a 5-methyl-2'-deoxycytidine in DNA + S-adenosyl-L-homocysteine + H(+)</text>
        <dbReference type="Rhea" id="RHEA:13681"/>
        <dbReference type="Rhea" id="RHEA-COMP:11369"/>
        <dbReference type="Rhea" id="RHEA-COMP:11370"/>
        <dbReference type="ChEBI" id="CHEBI:15378"/>
        <dbReference type="ChEBI" id="CHEBI:57856"/>
        <dbReference type="ChEBI" id="CHEBI:59789"/>
        <dbReference type="ChEBI" id="CHEBI:85452"/>
        <dbReference type="ChEBI" id="CHEBI:85454"/>
        <dbReference type="EC" id="2.1.1.37"/>
    </reaction>
</comment>
<evidence type="ECO:0000256" key="2">
    <source>
        <dbReference type="ARBA" id="ARBA00022603"/>
    </source>
</evidence>
<dbReference type="GO" id="GO:0032259">
    <property type="term" value="P:methylation"/>
    <property type="evidence" value="ECO:0007669"/>
    <property type="project" value="UniProtKB-KW"/>
</dbReference>
<dbReference type="AlphaFoldDB" id="H1KDG6"/>
<dbReference type="PANTHER" id="PTHR10629:SF52">
    <property type="entry name" value="DNA (CYTOSINE-5)-METHYLTRANSFERASE 1"/>
    <property type="match status" value="1"/>
</dbReference>
<name>H1KDG6_METEX</name>
<dbReference type="PRINTS" id="PR00105">
    <property type="entry name" value="C5METTRFRASE"/>
</dbReference>
<dbReference type="GO" id="GO:0003886">
    <property type="term" value="F:DNA (cytosine-5-)-methyltransferase activity"/>
    <property type="evidence" value="ECO:0007669"/>
    <property type="project" value="UniProtKB-EC"/>
</dbReference>
<evidence type="ECO:0000313" key="9">
    <source>
        <dbReference type="Proteomes" id="UP000004382"/>
    </source>
</evidence>
<dbReference type="PANTHER" id="PTHR10629">
    <property type="entry name" value="CYTOSINE-SPECIFIC METHYLTRANSFERASE"/>
    <property type="match status" value="1"/>
</dbReference>
<dbReference type="PROSITE" id="PS51679">
    <property type="entry name" value="SAM_MT_C5"/>
    <property type="match status" value="1"/>
</dbReference>
<accession>H1KDG6</accession>
<sequence>MCPDPGRAPTDVVDLFSGGGGMSCGFARTPGFRLVGAVDLERGKPSAGATGCNGTYRANIGIDPHRADLATLTPDDLREAVLRTAGVDLAPGRLGVLAACPPCTDFSRAKPSNHLVDGGRNDLVGRVGDFVEFFRPRHLVMENAREFLHGAFRHHSDRLRERLAGLGYQVAAEVATLAAYGLPQVRERALLVASRTARPRTPVALWDGYAPDRAATTVRSALGRLAAARTSLAADAMDRSPSMGPEVLARLAAVPHDGGS</sequence>
<evidence type="ECO:0000256" key="4">
    <source>
        <dbReference type="ARBA" id="ARBA00022691"/>
    </source>
</evidence>
<comment type="caution">
    <text evidence="8">The sequence shown here is derived from an EMBL/GenBank/DDBJ whole genome shotgun (WGS) entry which is preliminary data.</text>
</comment>
<dbReference type="Proteomes" id="UP000004382">
    <property type="component" value="Unassembled WGS sequence"/>
</dbReference>
<feature type="active site" evidence="7">
    <location>
        <position position="103"/>
    </location>
</feature>
<protein>
    <recommendedName>
        <fullName evidence="1">DNA (cytosine-5-)-methyltransferase</fullName>
        <ecNumber evidence="1">2.1.1.37</ecNumber>
    </recommendedName>
</protein>
<dbReference type="RefSeq" id="WP_003597054.1">
    <property type="nucleotide sequence ID" value="NZ_AGJK01000009.1"/>
</dbReference>
<evidence type="ECO:0000313" key="8">
    <source>
        <dbReference type="EMBL" id="EHP94479.1"/>
    </source>
</evidence>
<evidence type="ECO:0000256" key="3">
    <source>
        <dbReference type="ARBA" id="ARBA00022679"/>
    </source>
</evidence>
<dbReference type="GO" id="GO:0009307">
    <property type="term" value="P:DNA restriction-modification system"/>
    <property type="evidence" value="ECO:0007669"/>
    <property type="project" value="UniProtKB-KW"/>
</dbReference>
<comment type="similarity">
    <text evidence="7">Belongs to the class I-like SAM-binding methyltransferase superfamily. C5-methyltransferase family.</text>
</comment>
<dbReference type="InterPro" id="IPR001525">
    <property type="entry name" value="C5_MeTfrase"/>
</dbReference>
<gene>
    <name evidence="8" type="ORF">MetexDRAFT_0678</name>
</gene>
<dbReference type="EMBL" id="AGJK01000009">
    <property type="protein sequence ID" value="EHP94479.1"/>
    <property type="molecule type" value="Genomic_DNA"/>
</dbReference>
<keyword evidence="5" id="KW-0680">Restriction system</keyword>
<evidence type="ECO:0000256" key="1">
    <source>
        <dbReference type="ARBA" id="ARBA00011975"/>
    </source>
</evidence>
<dbReference type="EC" id="2.1.1.37" evidence="1"/>
<reference evidence="8 9" key="1">
    <citation type="submission" date="2011-09" db="EMBL/GenBank/DDBJ databases">
        <title>The draft genome of Methylobacterium extorquens DSM 13060.</title>
        <authorList>
            <consortium name="US DOE Joint Genome Institute (JGI-PGF)"/>
            <person name="Lucas S."/>
            <person name="Han J."/>
            <person name="Lapidus A."/>
            <person name="Cheng J.-F."/>
            <person name="Goodwin L."/>
            <person name="Pitluck S."/>
            <person name="Peters L."/>
            <person name="Land M.L."/>
            <person name="Hauser L."/>
            <person name="Koskimaki J."/>
            <person name="Halonen O."/>
            <person name="Pirttila A."/>
            <person name="Frank C."/>
            <person name="Woyke T.J."/>
        </authorList>
    </citation>
    <scope>NUCLEOTIDE SEQUENCE [LARGE SCALE GENOMIC DNA]</scope>
    <source>
        <strain evidence="8 9">DSM 13060</strain>
    </source>
</reference>
<dbReference type="InterPro" id="IPR029063">
    <property type="entry name" value="SAM-dependent_MTases_sf"/>
</dbReference>
<evidence type="ECO:0000256" key="7">
    <source>
        <dbReference type="PROSITE-ProRule" id="PRU01016"/>
    </source>
</evidence>
<dbReference type="GO" id="GO:0003677">
    <property type="term" value="F:DNA binding"/>
    <property type="evidence" value="ECO:0007669"/>
    <property type="project" value="TreeGrafter"/>
</dbReference>
<dbReference type="Gene3D" id="3.40.50.150">
    <property type="entry name" value="Vaccinia Virus protein VP39"/>
    <property type="match status" value="1"/>
</dbReference>